<evidence type="ECO:0000256" key="5">
    <source>
        <dbReference type="PROSITE-ProRule" id="PRU00283"/>
    </source>
</evidence>
<dbReference type="InterPro" id="IPR027417">
    <property type="entry name" value="P-loop_NTPase"/>
</dbReference>
<protein>
    <recommendedName>
        <fullName evidence="6">Kinesin-like protein</fullName>
    </recommendedName>
</protein>
<dbReference type="GO" id="GO:0007018">
    <property type="term" value="P:microtubule-based movement"/>
    <property type="evidence" value="ECO:0007669"/>
    <property type="project" value="InterPro"/>
</dbReference>
<dbReference type="Pfam" id="PF00225">
    <property type="entry name" value="Kinesin"/>
    <property type="match status" value="1"/>
</dbReference>
<evidence type="ECO:0000313" key="10">
    <source>
        <dbReference type="Proteomes" id="UP000694404"/>
    </source>
</evidence>
<organism evidence="9 10">
    <name type="scientific">Chelonoidis abingdonii</name>
    <name type="common">Abingdon island giant tortoise</name>
    <name type="synonym">Testudo abingdonii</name>
    <dbReference type="NCBI Taxonomy" id="106734"/>
    <lineage>
        <taxon>Eukaryota</taxon>
        <taxon>Metazoa</taxon>
        <taxon>Chordata</taxon>
        <taxon>Craniata</taxon>
        <taxon>Vertebrata</taxon>
        <taxon>Euteleostomi</taxon>
        <taxon>Archelosauria</taxon>
        <taxon>Testudinata</taxon>
        <taxon>Testudines</taxon>
        <taxon>Cryptodira</taxon>
        <taxon>Durocryptodira</taxon>
        <taxon>Testudinoidea</taxon>
        <taxon>Testudinidae</taxon>
        <taxon>Chelonoidis</taxon>
    </lineage>
</organism>
<evidence type="ECO:0000313" key="9">
    <source>
        <dbReference type="Ensembl" id="ENSCABP00000007121.1"/>
    </source>
</evidence>
<dbReference type="GO" id="GO:0008017">
    <property type="term" value="F:microtubule binding"/>
    <property type="evidence" value="ECO:0007669"/>
    <property type="project" value="InterPro"/>
</dbReference>
<dbReference type="InterPro" id="IPR001752">
    <property type="entry name" value="Kinesin_motor_dom"/>
</dbReference>
<keyword evidence="6" id="KW-0493">Microtubule</keyword>
<dbReference type="InterPro" id="IPR019821">
    <property type="entry name" value="Kinesin_motor_CS"/>
</dbReference>
<dbReference type="GeneTree" id="ENSGT00940000161200"/>
<accession>A0A8C0IMI9</accession>
<gene>
    <name evidence="9" type="primary">KIF18B</name>
</gene>
<evidence type="ECO:0000259" key="8">
    <source>
        <dbReference type="PROSITE" id="PS50067"/>
    </source>
</evidence>
<keyword evidence="4" id="KW-0206">Cytoskeleton</keyword>
<reference evidence="9" key="2">
    <citation type="submission" date="2025-09" db="UniProtKB">
        <authorList>
            <consortium name="Ensembl"/>
        </authorList>
    </citation>
    <scope>IDENTIFICATION</scope>
</reference>
<feature type="compositionally biased region" description="Polar residues" evidence="7">
    <location>
        <begin position="552"/>
        <end position="568"/>
    </location>
</feature>
<dbReference type="GO" id="GO:0003777">
    <property type="term" value="F:microtubule motor activity"/>
    <property type="evidence" value="ECO:0007669"/>
    <property type="project" value="InterPro"/>
</dbReference>
<dbReference type="SUPFAM" id="SSF52540">
    <property type="entry name" value="P-loop containing nucleoside triphosphate hydrolases"/>
    <property type="match status" value="1"/>
</dbReference>
<dbReference type="Proteomes" id="UP000694404">
    <property type="component" value="Unplaced"/>
</dbReference>
<dbReference type="GO" id="GO:0000278">
    <property type="term" value="P:mitotic cell cycle"/>
    <property type="evidence" value="ECO:0007669"/>
    <property type="project" value="UniProtKB-ARBA"/>
</dbReference>
<name>A0A8C0IMI9_CHEAB</name>
<dbReference type="GO" id="GO:0005634">
    <property type="term" value="C:nucleus"/>
    <property type="evidence" value="ECO:0007669"/>
    <property type="project" value="UniProtKB-SubCell"/>
</dbReference>
<dbReference type="PANTHER" id="PTHR47968">
    <property type="entry name" value="CENTROMERE PROTEIN E"/>
    <property type="match status" value="1"/>
</dbReference>
<dbReference type="Gene3D" id="3.40.850.10">
    <property type="entry name" value="Kinesin motor domain"/>
    <property type="match status" value="1"/>
</dbReference>
<sequence length="798" mass="86861">MAVLTGNVAVVVRVRPQTQQEQEGSRHAMVQVIDDSMLVFDPEEPCLSGVFTGFRGHDAPKRRGKDLKFVFDKVFGESATQEEVFQHTTKELLDGVLNGYNCSVFAYGATGAGKTYTMLGSEKSPGIMYLTMVELYKRIEERKEEKSCEVLISYQEVYNEQIHDLLESKGPLAIREDPEKGVVVQGLSFHQPKSAEQLLEILASGNRNRTQHPTDANATSSRSHAVFQIYVKQQDRVVGITQDVQVAKMSLIDLAGSERASTTNTKGERLREGANINRSLLALINVINALADAKSRKSHIPYRDSKLTRLLKDSLGGNCRTIMIAAISPSALAYEDTYNTLKYANRAKEIKLSVSPCIYHSSQFSVICKLAEGAIHTILQIINEDIEQNQPQDRPLGRSAWHSAVDSPLMLSSPSLPSRQTQLCDERLLIPKSPRIRLLPTPRGQLVIAVLHVAQRQYSLLKAANLLTPDMVSEFEELEYLVQRETGRSQEPAGTLSRFEVTSESIPDAPATERAVPMTRAVTRSSQELVLVPSPSAKTPSLLTKKRRRSDMSSPSKTGTPATPNLQAKRQRKSSLPGQRRRRGSANESAAPPVTVSHSTPIVKGAKPSQPVPYCIPKPCPTTVTKSRVPLTTSAAQNCCTPATLTVRDLNLTFDLAEDSCSSGVDNPVKFSALEFSGWENVQCVLKKPEGSFICPGAQPLGAGMEMGSCSLVGVANCPAFRFSTASRSLGGLRSQSRIARLQSSTAKSLQTPGIPGNPFTSQCLARQAGLPAWGYTVGATHGLRQVLGLALASTGAR</sequence>
<evidence type="ECO:0000256" key="6">
    <source>
        <dbReference type="RuleBase" id="RU000394"/>
    </source>
</evidence>
<feature type="compositionally biased region" description="Basic residues" evidence="7">
    <location>
        <begin position="569"/>
        <end position="584"/>
    </location>
</feature>
<keyword evidence="4" id="KW-0963">Cytoplasm</keyword>
<keyword evidence="10" id="KW-1185">Reference proteome</keyword>
<feature type="binding site" evidence="5">
    <location>
        <begin position="108"/>
        <end position="115"/>
    </location>
    <ligand>
        <name>ATP</name>
        <dbReference type="ChEBI" id="CHEBI:30616"/>
    </ligand>
</feature>
<feature type="domain" description="Kinesin motor" evidence="8">
    <location>
        <begin position="7"/>
        <end position="350"/>
    </location>
</feature>
<dbReference type="SMART" id="SM00129">
    <property type="entry name" value="KISc"/>
    <property type="match status" value="1"/>
</dbReference>
<evidence type="ECO:0000256" key="4">
    <source>
        <dbReference type="ARBA" id="ARBA00023212"/>
    </source>
</evidence>
<dbReference type="AlphaFoldDB" id="A0A8C0IMI9"/>
<dbReference type="PROSITE" id="PS00411">
    <property type="entry name" value="KINESIN_MOTOR_1"/>
    <property type="match status" value="1"/>
</dbReference>
<reference evidence="9" key="1">
    <citation type="submission" date="2025-08" db="UniProtKB">
        <authorList>
            <consortium name="Ensembl"/>
        </authorList>
    </citation>
    <scope>IDENTIFICATION</scope>
</reference>
<keyword evidence="2 5" id="KW-0547">Nucleotide-binding</keyword>
<evidence type="ECO:0000256" key="3">
    <source>
        <dbReference type="ARBA" id="ARBA00022840"/>
    </source>
</evidence>
<dbReference type="PANTHER" id="PTHR47968:SF71">
    <property type="entry name" value="KINESIN-LIKE PROTEIN"/>
    <property type="match status" value="1"/>
</dbReference>
<dbReference type="InterPro" id="IPR027640">
    <property type="entry name" value="Kinesin-like_fam"/>
</dbReference>
<comment type="similarity">
    <text evidence="5 6">Belongs to the TRAFAC class myosin-kinesin ATPase superfamily. Kinesin family.</text>
</comment>
<dbReference type="GO" id="GO:0005874">
    <property type="term" value="C:microtubule"/>
    <property type="evidence" value="ECO:0007669"/>
    <property type="project" value="UniProtKB-KW"/>
</dbReference>
<keyword evidence="5 6" id="KW-0505">Motor protein</keyword>
<feature type="region of interest" description="Disordered" evidence="7">
    <location>
        <begin position="485"/>
        <end position="608"/>
    </location>
</feature>
<proteinExistence type="inferred from homology"/>
<dbReference type="GO" id="GO:0005524">
    <property type="term" value="F:ATP binding"/>
    <property type="evidence" value="ECO:0007669"/>
    <property type="project" value="UniProtKB-UniRule"/>
</dbReference>
<evidence type="ECO:0000256" key="7">
    <source>
        <dbReference type="SAM" id="MobiDB-lite"/>
    </source>
</evidence>
<dbReference type="Ensembl" id="ENSCABT00000007779.1">
    <property type="protein sequence ID" value="ENSCABP00000007121.1"/>
    <property type="gene ID" value="ENSCABG00000005374.1"/>
</dbReference>
<evidence type="ECO:0000256" key="1">
    <source>
        <dbReference type="ARBA" id="ARBA00004245"/>
    </source>
</evidence>
<keyword evidence="3 5" id="KW-0067">ATP-binding</keyword>
<dbReference type="PRINTS" id="PR00380">
    <property type="entry name" value="KINESINHEAVY"/>
</dbReference>
<dbReference type="InterPro" id="IPR036961">
    <property type="entry name" value="Kinesin_motor_dom_sf"/>
</dbReference>
<evidence type="ECO:0000256" key="2">
    <source>
        <dbReference type="ARBA" id="ARBA00022741"/>
    </source>
</evidence>
<dbReference type="PROSITE" id="PS50067">
    <property type="entry name" value="KINESIN_MOTOR_2"/>
    <property type="match status" value="1"/>
</dbReference>
<dbReference type="CDD" id="cd01370">
    <property type="entry name" value="KISc_KIP3_like"/>
    <property type="match status" value="1"/>
</dbReference>
<dbReference type="GO" id="GO:0005819">
    <property type="term" value="C:spindle"/>
    <property type="evidence" value="ECO:0007669"/>
    <property type="project" value="UniProtKB-ARBA"/>
</dbReference>
<comment type="subcellular location">
    <subcellularLocation>
        <location evidence="1">Cytoplasm</location>
        <location evidence="1">Cytoskeleton</location>
    </subcellularLocation>
</comment>